<evidence type="ECO:0000313" key="2">
    <source>
        <dbReference type="Proteomes" id="UP001501747"/>
    </source>
</evidence>
<protein>
    <recommendedName>
        <fullName evidence="3">Lipoprotein</fullName>
    </recommendedName>
</protein>
<reference evidence="2" key="1">
    <citation type="journal article" date="2019" name="Int. J. Syst. Evol. Microbiol.">
        <title>The Global Catalogue of Microorganisms (GCM) 10K type strain sequencing project: providing services to taxonomists for standard genome sequencing and annotation.</title>
        <authorList>
            <consortium name="The Broad Institute Genomics Platform"/>
            <consortium name="The Broad Institute Genome Sequencing Center for Infectious Disease"/>
            <person name="Wu L."/>
            <person name="Ma J."/>
        </authorList>
    </citation>
    <scope>NUCLEOTIDE SEQUENCE [LARGE SCALE GENOMIC DNA]</scope>
    <source>
        <strain evidence="2">JCM 17342</strain>
    </source>
</reference>
<proteinExistence type="predicted"/>
<sequence length="206" mass="21339">MDRKLLVVTTVAAGVLAAVVGCARGGVEAAAGDRPADATTVSVRKAPVSSWAASTCTGFVDTLKTIATFIDYDPTAHGSTERAKRAALDLLNAAIKRTSEIKKKLADGGAPDVADGERVQQLLLTDFSGQIGVFETSRRDTEAIDPAAANFTESVMRALSGEGNPAAQGEPKVLAELENNAEIKQAMAAHASCRDLRGALTGQSTL</sequence>
<accession>A0ABP7RB42</accession>
<dbReference type="PROSITE" id="PS51257">
    <property type="entry name" value="PROKAR_LIPOPROTEIN"/>
    <property type="match status" value="1"/>
</dbReference>
<dbReference type="Proteomes" id="UP001501747">
    <property type="component" value="Unassembled WGS sequence"/>
</dbReference>
<gene>
    <name evidence="1" type="ORF">GCM10022247_13260</name>
</gene>
<organism evidence="1 2">
    <name type="scientific">Allokutzneria multivorans</name>
    <dbReference type="NCBI Taxonomy" id="1142134"/>
    <lineage>
        <taxon>Bacteria</taxon>
        <taxon>Bacillati</taxon>
        <taxon>Actinomycetota</taxon>
        <taxon>Actinomycetes</taxon>
        <taxon>Pseudonocardiales</taxon>
        <taxon>Pseudonocardiaceae</taxon>
        <taxon>Allokutzneria</taxon>
    </lineage>
</organism>
<dbReference type="EMBL" id="BAABAL010000005">
    <property type="protein sequence ID" value="GAA3994857.1"/>
    <property type="molecule type" value="Genomic_DNA"/>
</dbReference>
<evidence type="ECO:0000313" key="1">
    <source>
        <dbReference type="EMBL" id="GAA3994857.1"/>
    </source>
</evidence>
<evidence type="ECO:0008006" key="3">
    <source>
        <dbReference type="Google" id="ProtNLM"/>
    </source>
</evidence>
<keyword evidence="2" id="KW-1185">Reference proteome</keyword>
<dbReference type="RefSeq" id="WP_344871687.1">
    <property type="nucleotide sequence ID" value="NZ_BAABAL010000005.1"/>
</dbReference>
<comment type="caution">
    <text evidence="1">The sequence shown here is derived from an EMBL/GenBank/DDBJ whole genome shotgun (WGS) entry which is preliminary data.</text>
</comment>
<name>A0ABP7RB42_9PSEU</name>